<feature type="non-terminal residue" evidence="1">
    <location>
        <position position="1"/>
    </location>
</feature>
<evidence type="ECO:0000313" key="1">
    <source>
        <dbReference type="EMBL" id="HAE47932.1"/>
    </source>
</evidence>
<accession>A0A3B9IJ96</accession>
<protein>
    <submittedName>
        <fullName evidence="1">Anti-sigma factor</fullName>
    </submittedName>
</protein>
<organism evidence="1 2">
    <name type="scientific">Tistrella mobilis</name>
    <dbReference type="NCBI Taxonomy" id="171437"/>
    <lineage>
        <taxon>Bacteria</taxon>
        <taxon>Pseudomonadati</taxon>
        <taxon>Pseudomonadota</taxon>
        <taxon>Alphaproteobacteria</taxon>
        <taxon>Geminicoccales</taxon>
        <taxon>Geminicoccaceae</taxon>
        <taxon>Tistrella</taxon>
    </lineage>
</organism>
<name>A0A3B9IJ96_9PROT</name>
<gene>
    <name evidence="1" type="ORF">DCK97_10970</name>
</gene>
<evidence type="ECO:0000313" key="2">
    <source>
        <dbReference type="Proteomes" id="UP000257706"/>
    </source>
</evidence>
<dbReference type="EMBL" id="DMAI01000166">
    <property type="protein sequence ID" value="HAE47932.1"/>
    <property type="molecule type" value="Genomic_DNA"/>
</dbReference>
<comment type="caution">
    <text evidence="1">The sequence shown here is derived from an EMBL/GenBank/DDBJ whole genome shotgun (WGS) entry which is preliminary data.</text>
</comment>
<sequence>TRRTDGGCRLYVKTGHLPPDLQAFAA</sequence>
<dbReference type="Proteomes" id="UP000257706">
    <property type="component" value="Unassembled WGS sequence"/>
</dbReference>
<dbReference type="AlphaFoldDB" id="A0A3B9IJ96"/>
<reference evidence="1 2" key="1">
    <citation type="journal article" date="2018" name="Nat. Biotechnol.">
        <title>A standardized bacterial taxonomy based on genome phylogeny substantially revises the tree of life.</title>
        <authorList>
            <person name="Parks D.H."/>
            <person name="Chuvochina M."/>
            <person name="Waite D.W."/>
            <person name="Rinke C."/>
            <person name="Skarshewski A."/>
            <person name="Chaumeil P.A."/>
            <person name="Hugenholtz P."/>
        </authorList>
    </citation>
    <scope>NUCLEOTIDE SEQUENCE [LARGE SCALE GENOMIC DNA]</scope>
    <source>
        <strain evidence="1">UBA8739</strain>
    </source>
</reference>
<proteinExistence type="predicted"/>